<sequence>MSFDPVTAAFDLGGKLLDKFFPNPAEKAEAMFKLEQMKQTGELAQLAAETDLAKGQQAINQVEAASSSLFVAGARPFIMWVCGVAFAYHFIIQPLLAFIIANTTTHVVVLPVFDMDTLSTVLMGMLGLGGLRSLDKIKGVA</sequence>
<dbReference type="EMBL" id="LR798233">
    <property type="protein sequence ID" value="CAB5212890.1"/>
    <property type="molecule type" value="Genomic_DNA"/>
</dbReference>
<reference evidence="2" key="1">
    <citation type="submission" date="2020-05" db="EMBL/GenBank/DDBJ databases">
        <authorList>
            <person name="Chiriac C."/>
            <person name="Salcher M."/>
            <person name="Ghai R."/>
            <person name="Kavagutti S V."/>
        </authorList>
    </citation>
    <scope>NUCLEOTIDE SEQUENCE</scope>
</reference>
<name>A0A6J7WJJ6_9CAUD</name>
<keyword evidence="1" id="KW-0472">Membrane</keyword>
<keyword evidence="1" id="KW-1133">Transmembrane helix</keyword>
<feature type="transmembrane region" description="Helical" evidence="1">
    <location>
        <begin position="107"/>
        <end position="128"/>
    </location>
</feature>
<gene>
    <name evidence="2" type="ORF">UFOVP191_52</name>
</gene>
<proteinExistence type="predicted"/>
<dbReference type="InterPro" id="IPR021497">
    <property type="entry name" value="GTA_holin_3TM"/>
</dbReference>
<accession>A0A6J7WJJ6</accession>
<protein>
    <submittedName>
        <fullName evidence="2">Holin of 3TMs, for gene-transfer release</fullName>
    </submittedName>
</protein>
<evidence type="ECO:0000256" key="1">
    <source>
        <dbReference type="SAM" id="Phobius"/>
    </source>
</evidence>
<evidence type="ECO:0000313" key="2">
    <source>
        <dbReference type="EMBL" id="CAB5212890.1"/>
    </source>
</evidence>
<dbReference type="Pfam" id="PF11351">
    <property type="entry name" value="GTA_holin_3TM"/>
    <property type="match status" value="1"/>
</dbReference>
<organism evidence="2">
    <name type="scientific">uncultured Caudovirales phage</name>
    <dbReference type="NCBI Taxonomy" id="2100421"/>
    <lineage>
        <taxon>Viruses</taxon>
        <taxon>Duplodnaviria</taxon>
        <taxon>Heunggongvirae</taxon>
        <taxon>Uroviricota</taxon>
        <taxon>Caudoviricetes</taxon>
        <taxon>Peduoviridae</taxon>
        <taxon>Maltschvirus</taxon>
        <taxon>Maltschvirus maltsch</taxon>
    </lineage>
</organism>
<keyword evidence="1" id="KW-0812">Transmembrane</keyword>
<feature type="transmembrane region" description="Helical" evidence="1">
    <location>
        <begin position="77"/>
        <end position="101"/>
    </location>
</feature>